<accession>A0A3L6F3J0</accession>
<dbReference type="EMBL" id="NCVQ01000005">
    <property type="protein sequence ID" value="PWZ27746.1"/>
    <property type="molecule type" value="Genomic_DNA"/>
</dbReference>
<dbReference type="Proteomes" id="UP000251960">
    <property type="component" value="Chromosome 4"/>
</dbReference>
<dbReference type="AlphaFoldDB" id="A0A3L6F3J0"/>
<comment type="caution">
    <text evidence="1">The sequence shown here is derived from an EMBL/GenBank/DDBJ whole genome shotgun (WGS) entry which is preliminary data.</text>
</comment>
<sequence>MPSPQLGVLLFRGLPLLQSELPSLLPMAAVVEFPAQASHAAVSSSPGLLPPFSMDAAPLWFLVAGHLCCSHVKSLEKLVEKKVKFNAP</sequence>
<evidence type="ECO:0000313" key="1">
    <source>
        <dbReference type="EMBL" id="PWZ27746.1"/>
    </source>
</evidence>
<name>A0A3L6F3J0_MAIZE</name>
<protein>
    <submittedName>
        <fullName evidence="1">Uncharacterized protein</fullName>
    </submittedName>
</protein>
<proteinExistence type="predicted"/>
<reference evidence="1 2" key="1">
    <citation type="journal article" date="2018" name="Nat. Genet.">
        <title>Extensive intraspecific gene order and gene structural variations between Mo17 and other maize genomes.</title>
        <authorList>
            <person name="Sun S."/>
            <person name="Zhou Y."/>
            <person name="Chen J."/>
            <person name="Shi J."/>
            <person name="Zhao H."/>
            <person name="Zhao H."/>
            <person name="Song W."/>
            <person name="Zhang M."/>
            <person name="Cui Y."/>
            <person name="Dong X."/>
            <person name="Liu H."/>
            <person name="Ma X."/>
            <person name="Jiao Y."/>
            <person name="Wang B."/>
            <person name="Wei X."/>
            <person name="Stein J.C."/>
            <person name="Glaubitz J.C."/>
            <person name="Lu F."/>
            <person name="Yu G."/>
            <person name="Liang C."/>
            <person name="Fengler K."/>
            <person name="Li B."/>
            <person name="Rafalski A."/>
            <person name="Schnable P.S."/>
            <person name="Ware D.H."/>
            <person name="Buckler E.S."/>
            <person name="Lai J."/>
        </authorList>
    </citation>
    <scope>NUCLEOTIDE SEQUENCE [LARGE SCALE GENOMIC DNA]</scope>
    <source>
        <strain evidence="2">cv. Missouri 17</strain>
        <tissue evidence="1">Seedling</tissue>
    </source>
</reference>
<evidence type="ECO:0000313" key="2">
    <source>
        <dbReference type="Proteomes" id="UP000251960"/>
    </source>
</evidence>
<organism evidence="1 2">
    <name type="scientific">Zea mays</name>
    <name type="common">Maize</name>
    <dbReference type="NCBI Taxonomy" id="4577"/>
    <lineage>
        <taxon>Eukaryota</taxon>
        <taxon>Viridiplantae</taxon>
        <taxon>Streptophyta</taxon>
        <taxon>Embryophyta</taxon>
        <taxon>Tracheophyta</taxon>
        <taxon>Spermatophyta</taxon>
        <taxon>Magnoliopsida</taxon>
        <taxon>Liliopsida</taxon>
        <taxon>Poales</taxon>
        <taxon>Poaceae</taxon>
        <taxon>PACMAD clade</taxon>
        <taxon>Panicoideae</taxon>
        <taxon>Andropogonodae</taxon>
        <taxon>Andropogoneae</taxon>
        <taxon>Tripsacinae</taxon>
        <taxon>Zea</taxon>
    </lineage>
</organism>
<gene>
    <name evidence="1" type="ORF">Zm00014a_043023</name>
</gene>